<accession>A0A3B0ZAX0</accession>
<protein>
    <submittedName>
        <fullName evidence="1">Uncharacterized protein</fullName>
    </submittedName>
</protein>
<sequence length="86" mass="9412">MSIKIVMVDAGQLPSGAEFPPLEIPKYGWEEYLERDQAATRGQGVELLAFPDADFSNLGGAQDLCNRISQAVDHYIARDKTDGADQ</sequence>
<gene>
    <name evidence="1" type="ORF">MNBD_GAMMA15-593</name>
</gene>
<dbReference type="AlphaFoldDB" id="A0A3B0ZAX0"/>
<proteinExistence type="predicted"/>
<evidence type="ECO:0000313" key="1">
    <source>
        <dbReference type="EMBL" id="VAW78534.1"/>
    </source>
</evidence>
<organism evidence="1">
    <name type="scientific">hydrothermal vent metagenome</name>
    <dbReference type="NCBI Taxonomy" id="652676"/>
    <lineage>
        <taxon>unclassified sequences</taxon>
        <taxon>metagenomes</taxon>
        <taxon>ecological metagenomes</taxon>
    </lineage>
</organism>
<name>A0A3B0ZAX0_9ZZZZ</name>
<dbReference type="EMBL" id="UOFN01000096">
    <property type="protein sequence ID" value="VAW78534.1"/>
    <property type="molecule type" value="Genomic_DNA"/>
</dbReference>
<reference evidence="1" key="1">
    <citation type="submission" date="2018-06" db="EMBL/GenBank/DDBJ databases">
        <authorList>
            <person name="Zhirakovskaya E."/>
        </authorList>
    </citation>
    <scope>NUCLEOTIDE SEQUENCE</scope>
</reference>